<organism evidence="1 2">
    <name type="scientific">Shinella fusca</name>
    <dbReference type="NCBI Taxonomy" id="544480"/>
    <lineage>
        <taxon>Bacteria</taxon>
        <taxon>Pseudomonadati</taxon>
        <taxon>Pseudomonadota</taxon>
        <taxon>Alphaproteobacteria</taxon>
        <taxon>Hyphomicrobiales</taxon>
        <taxon>Rhizobiaceae</taxon>
        <taxon>Shinella</taxon>
    </lineage>
</organism>
<proteinExistence type="predicted"/>
<reference evidence="1 2" key="1">
    <citation type="submission" date="2020-08" db="EMBL/GenBank/DDBJ databases">
        <title>Genomic Encyclopedia of Type Strains, Phase IV (KMG-IV): sequencing the most valuable type-strain genomes for metagenomic binning, comparative biology and taxonomic classification.</title>
        <authorList>
            <person name="Goeker M."/>
        </authorList>
    </citation>
    <scope>NUCLEOTIDE SEQUENCE [LARGE SCALE GENOMIC DNA]</scope>
    <source>
        <strain evidence="1 2">DSM 21319</strain>
    </source>
</reference>
<evidence type="ECO:0000313" key="2">
    <source>
        <dbReference type="Proteomes" id="UP000535406"/>
    </source>
</evidence>
<dbReference type="RefSeq" id="WP_184142021.1">
    <property type="nucleotide sequence ID" value="NZ_JACHIK010000003.1"/>
</dbReference>
<evidence type="ECO:0000313" key="1">
    <source>
        <dbReference type="EMBL" id="MBB5041913.1"/>
    </source>
</evidence>
<dbReference type="AlphaFoldDB" id="A0A7W8DTP2"/>
<protein>
    <submittedName>
        <fullName evidence="1">Uncharacterized protein</fullName>
    </submittedName>
</protein>
<comment type="caution">
    <text evidence="1">The sequence shown here is derived from an EMBL/GenBank/DDBJ whole genome shotgun (WGS) entry which is preliminary data.</text>
</comment>
<dbReference type="Proteomes" id="UP000535406">
    <property type="component" value="Unassembled WGS sequence"/>
</dbReference>
<name>A0A7W8DTP2_9HYPH</name>
<keyword evidence="2" id="KW-1185">Reference proteome</keyword>
<dbReference type="EMBL" id="JACHIK010000003">
    <property type="protein sequence ID" value="MBB5041913.1"/>
    <property type="molecule type" value="Genomic_DNA"/>
</dbReference>
<accession>A0A7W8DTP2</accession>
<sequence length="69" mass="7857">MAVDDRTPTHPAAPVHAEHYCEHPGCNDWGGLGYARMKGEPGSWWCARHYPHWRDDVKAKYAVEPEALK</sequence>
<gene>
    <name evidence="1" type="ORF">HNQ66_001296</name>
</gene>